<keyword evidence="4 10" id="KW-0812">Transmembrane</keyword>
<dbReference type="PANTHER" id="PTHR10110:SF86">
    <property type="entry name" value="SODIUM_HYDROGEN EXCHANGER 7"/>
    <property type="match status" value="1"/>
</dbReference>
<dbReference type="RefSeq" id="WP_163572315.1">
    <property type="nucleotide sequence ID" value="NZ_BAAANY010000009.1"/>
</dbReference>
<evidence type="ECO:0000256" key="8">
    <source>
        <dbReference type="ARBA" id="ARBA00023136"/>
    </source>
</evidence>
<evidence type="ECO:0000256" key="5">
    <source>
        <dbReference type="ARBA" id="ARBA00022989"/>
    </source>
</evidence>
<keyword evidence="13" id="KW-1185">Reference proteome</keyword>
<dbReference type="InterPro" id="IPR004705">
    <property type="entry name" value="Cation/H_exchanger_CPA1_bac"/>
</dbReference>
<sequence>MHGTFTLFGLVVGAVLVAGAARKLKLSAPILLVLVGLAAAFVPGLPDYSLTRLDPEVFLFLVLPPLLYSEAVDSSYMGFRRNMRAIGLLSVGLVLMTTIVVGVVMHMAVGLSIAAAFMLGALVAPPDAVAAMSIGRTLGLPRQMLTVLGGESLLNDATALTAYRVALAAVLGGGVSLLEGATGFLIAAAGGVIVGLIAGPILHWVRMRLADPVLENVLALLIPFVVYALAESLHLGSYAASGVLAVVVVGLYLGHRNSQTTYAARLIAGGVWKMVKFFLESIVFALIGLQLPSVLAGQTGKSATVLIISGVGIVLLVIVIRFVWVFPASYLPRILVRRIREDNPNYSWRNPTIVSWSGMRGVVSLAAAFAIPTNVPGRGTILFLVFCVVLGTLVVQGLTLPSLIRRIGISTNDTFSDNLAEANAQHAAIRAAVDRLDTVLESEDIEPPDGVADRLRAWADSRQLGAWERLGSGPGRDAKETPSAAFRRLRREMLTAERDVFVSMRDSGSIDDEVLRRVFHELDLEEAMLARE</sequence>
<feature type="transmembrane region" description="Helical" evidence="10">
    <location>
        <begin position="236"/>
        <end position="254"/>
    </location>
</feature>
<keyword evidence="7 10" id="KW-0406">Ion transport</keyword>
<keyword evidence="6 10" id="KW-0915">Sodium</keyword>
<comment type="similarity">
    <text evidence="10">Belongs to the monovalent cation:proton antiporter 1 (CPA1) transporter (TC 2.A.36) family.</text>
</comment>
<keyword evidence="10" id="KW-0050">Antiport</keyword>
<keyword evidence="5 10" id="KW-1133">Transmembrane helix</keyword>
<keyword evidence="9 10" id="KW-0739">Sodium transport</keyword>
<feature type="transmembrane region" description="Helical" evidence="10">
    <location>
        <begin position="153"/>
        <end position="178"/>
    </location>
</feature>
<feature type="transmembrane region" description="Helical" evidence="10">
    <location>
        <begin position="184"/>
        <end position="205"/>
    </location>
</feature>
<comment type="function">
    <text evidence="10">Na(+)/H(+) antiporter that extrudes sodium in exchange for external protons.</text>
</comment>
<dbReference type="EMBL" id="BAAANY010000009">
    <property type="protein sequence ID" value="GAA1680061.1"/>
    <property type="molecule type" value="Genomic_DNA"/>
</dbReference>
<accession>A0ABN2H0W3</accession>
<dbReference type="PRINTS" id="PR00173">
    <property type="entry name" value="EDTRNSPORT"/>
</dbReference>
<comment type="caution">
    <text evidence="12">The sequence shown here is derived from an EMBL/GenBank/DDBJ whole genome shotgun (WGS) entry which is preliminary data.</text>
</comment>
<feature type="transmembrane region" description="Helical" evidence="10">
    <location>
        <begin position="85"/>
        <end position="105"/>
    </location>
</feature>
<evidence type="ECO:0000256" key="3">
    <source>
        <dbReference type="ARBA" id="ARBA00022475"/>
    </source>
</evidence>
<dbReference type="NCBIfam" id="TIGR00831">
    <property type="entry name" value="a_cpa1"/>
    <property type="match status" value="1"/>
</dbReference>
<feature type="transmembrane region" description="Helical" evidence="10">
    <location>
        <begin position="353"/>
        <end position="375"/>
    </location>
</feature>
<evidence type="ECO:0000313" key="12">
    <source>
        <dbReference type="EMBL" id="GAA1680061.1"/>
    </source>
</evidence>
<proteinExistence type="inferred from homology"/>
<evidence type="ECO:0000256" key="1">
    <source>
        <dbReference type="ARBA" id="ARBA00004651"/>
    </source>
</evidence>
<feature type="transmembrane region" description="Helical" evidence="10">
    <location>
        <begin position="275"/>
        <end position="295"/>
    </location>
</feature>
<feature type="transmembrane region" description="Helical" evidence="10">
    <location>
        <begin position="307"/>
        <end position="332"/>
    </location>
</feature>
<evidence type="ECO:0000256" key="6">
    <source>
        <dbReference type="ARBA" id="ARBA00023053"/>
    </source>
</evidence>
<keyword evidence="3 10" id="KW-1003">Cell membrane</keyword>
<name>A0ABN2H0W3_9ACTN</name>
<evidence type="ECO:0000256" key="10">
    <source>
        <dbReference type="RuleBase" id="RU366002"/>
    </source>
</evidence>
<dbReference type="Proteomes" id="UP001500618">
    <property type="component" value="Unassembled WGS sequence"/>
</dbReference>
<keyword evidence="2 10" id="KW-0813">Transport</keyword>
<evidence type="ECO:0000256" key="7">
    <source>
        <dbReference type="ARBA" id="ARBA00023065"/>
    </source>
</evidence>
<protein>
    <submittedName>
        <fullName evidence="12">Na+/H+ antiporter</fullName>
    </submittedName>
</protein>
<feature type="domain" description="Cation/H+ exchanger transmembrane" evidence="11">
    <location>
        <begin position="15"/>
        <end position="404"/>
    </location>
</feature>
<comment type="subcellular location">
    <subcellularLocation>
        <location evidence="1 10">Cell membrane</location>
        <topology evidence="1 10">Multi-pass membrane protein</topology>
    </subcellularLocation>
</comment>
<feature type="transmembrane region" description="Helical" evidence="10">
    <location>
        <begin position="212"/>
        <end position="230"/>
    </location>
</feature>
<feature type="transmembrane region" description="Helical" evidence="10">
    <location>
        <begin position="111"/>
        <end position="132"/>
    </location>
</feature>
<dbReference type="Pfam" id="PF00999">
    <property type="entry name" value="Na_H_Exchanger"/>
    <property type="match status" value="1"/>
</dbReference>
<evidence type="ECO:0000313" key="13">
    <source>
        <dbReference type="Proteomes" id="UP001500618"/>
    </source>
</evidence>
<reference evidence="12 13" key="1">
    <citation type="journal article" date="2019" name="Int. J. Syst. Evol. Microbiol.">
        <title>The Global Catalogue of Microorganisms (GCM) 10K type strain sequencing project: providing services to taxonomists for standard genome sequencing and annotation.</title>
        <authorList>
            <consortium name="The Broad Institute Genomics Platform"/>
            <consortium name="The Broad Institute Genome Sequencing Center for Infectious Disease"/>
            <person name="Wu L."/>
            <person name="Ma J."/>
        </authorList>
    </citation>
    <scope>NUCLEOTIDE SEQUENCE [LARGE SCALE GENOMIC DNA]</scope>
    <source>
        <strain evidence="12 13">JCM 14718</strain>
    </source>
</reference>
<evidence type="ECO:0000256" key="4">
    <source>
        <dbReference type="ARBA" id="ARBA00022692"/>
    </source>
</evidence>
<feature type="transmembrane region" description="Helical" evidence="10">
    <location>
        <begin position="381"/>
        <end position="400"/>
    </location>
</feature>
<dbReference type="InterPro" id="IPR006153">
    <property type="entry name" value="Cation/H_exchanger_TM"/>
</dbReference>
<evidence type="ECO:0000259" key="11">
    <source>
        <dbReference type="Pfam" id="PF00999"/>
    </source>
</evidence>
<gene>
    <name evidence="12" type="ORF">GCM10009765_31570</name>
</gene>
<organism evidence="12 13">
    <name type="scientific">Fodinicola feengrottensis</name>
    <dbReference type="NCBI Taxonomy" id="435914"/>
    <lineage>
        <taxon>Bacteria</taxon>
        <taxon>Bacillati</taxon>
        <taxon>Actinomycetota</taxon>
        <taxon>Actinomycetes</taxon>
        <taxon>Mycobacteriales</taxon>
        <taxon>Fodinicola</taxon>
    </lineage>
</organism>
<dbReference type="PANTHER" id="PTHR10110">
    <property type="entry name" value="SODIUM/HYDROGEN EXCHANGER"/>
    <property type="match status" value="1"/>
</dbReference>
<dbReference type="Gene3D" id="6.10.140.1330">
    <property type="match status" value="1"/>
</dbReference>
<evidence type="ECO:0000256" key="2">
    <source>
        <dbReference type="ARBA" id="ARBA00022448"/>
    </source>
</evidence>
<dbReference type="InterPro" id="IPR018422">
    <property type="entry name" value="Cation/H_exchanger_CPA1"/>
</dbReference>
<evidence type="ECO:0000256" key="9">
    <source>
        <dbReference type="ARBA" id="ARBA00023201"/>
    </source>
</evidence>
<keyword evidence="8 10" id="KW-0472">Membrane</keyword>
<feature type="transmembrane region" description="Helical" evidence="10">
    <location>
        <begin position="30"/>
        <end position="50"/>
    </location>
</feature>